<dbReference type="FunFam" id="3.40.140.10:FF:000021">
    <property type="entry name" value="Deoxycytidylate deaminase"/>
    <property type="match status" value="1"/>
</dbReference>
<feature type="domain" description="CMP/dCMP-type deaminase" evidence="14">
    <location>
        <begin position="14"/>
        <end position="152"/>
    </location>
</feature>
<comment type="function">
    <text evidence="7">Supplies the nucleotide substrate for thymidylate synthetase.</text>
</comment>
<evidence type="ECO:0000256" key="4">
    <source>
        <dbReference type="ARBA" id="ARBA00022727"/>
    </source>
</evidence>
<comment type="catalytic activity">
    <reaction evidence="10">
        <text>dCMP + H2O + H(+) = dUMP + NH4(+)</text>
        <dbReference type="Rhea" id="RHEA:22924"/>
        <dbReference type="ChEBI" id="CHEBI:15377"/>
        <dbReference type="ChEBI" id="CHEBI:15378"/>
        <dbReference type="ChEBI" id="CHEBI:28938"/>
        <dbReference type="ChEBI" id="CHEBI:57566"/>
        <dbReference type="ChEBI" id="CHEBI:246422"/>
        <dbReference type="EC" id="3.5.4.12"/>
    </reaction>
</comment>
<dbReference type="PANTHER" id="PTHR11086:SF18">
    <property type="entry name" value="DEOXYCYTIDYLATE DEAMINASE"/>
    <property type="match status" value="1"/>
</dbReference>
<dbReference type="InterPro" id="IPR002125">
    <property type="entry name" value="CMP_dCMP_dom"/>
</dbReference>
<organism evidence="15 16">
    <name type="scientific">Leptotrombidium deliense</name>
    <dbReference type="NCBI Taxonomy" id="299467"/>
    <lineage>
        <taxon>Eukaryota</taxon>
        <taxon>Metazoa</taxon>
        <taxon>Ecdysozoa</taxon>
        <taxon>Arthropoda</taxon>
        <taxon>Chelicerata</taxon>
        <taxon>Arachnida</taxon>
        <taxon>Acari</taxon>
        <taxon>Acariformes</taxon>
        <taxon>Trombidiformes</taxon>
        <taxon>Prostigmata</taxon>
        <taxon>Anystina</taxon>
        <taxon>Parasitengona</taxon>
        <taxon>Trombiculoidea</taxon>
        <taxon>Trombiculidae</taxon>
        <taxon>Leptotrombidium</taxon>
    </lineage>
</organism>
<dbReference type="InterPro" id="IPR015517">
    <property type="entry name" value="dCMP_deaminase-rel"/>
</dbReference>
<evidence type="ECO:0000259" key="14">
    <source>
        <dbReference type="PROSITE" id="PS51747"/>
    </source>
</evidence>
<evidence type="ECO:0000256" key="6">
    <source>
        <dbReference type="ARBA" id="ARBA00022833"/>
    </source>
</evidence>
<evidence type="ECO:0000313" key="15">
    <source>
        <dbReference type="EMBL" id="RWS31851.1"/>
    </source>
</evidence>
<dbReference type="EMBL" id="NCKV01000043">
    <property type="protein sequence ID" value="RWS31851.1"/>
    <property type="molecule type" value="Genomic_DNA"/>
</dbReference>
<evidence type="ECO:0000256" key="12">
    <source>
        <dbReference type="PIRSR" id="PIRSR006019-1"/>
    </source>
</evidence>
<evidence type="ECO:0000256" key="7">
    <source>
        <dbReference type="ARBA" id="ARBA00037036"/>
    </source>
</evidence>
<keyword evidence="5" id="KW-0378">Hydrolase</keyword>
<evidence type="ECO:0000256" key="8">
    <source>
        <dbReference type="ARBA" id="ARBA00038938"/>
    </source>
</evidence>
<evidence type="ECO:0000256" key="1">
    <source>
        <dbReference type="ARBA" id="ARBA00001947"/>
    </source>
</evidence>
<feature type="binding site" evidence="13">
    <location>
        <position position="110"/>
    </location>
    <ligand>
        <name>Zn(2+)</name>
        <dbReference type="ChEBI" id="CHEBI:29105"/>
        <note>catalytic</note>
    </ligand>
</feature>
<name>A0A443SWF6_9ACAR</name>
<feature type="binding site" evidence="13">
    <location>
        <position position="113"/>
    </location>
    <ligand>
        <name>Zn(2+)</name>
        <dbReference type="ChEBI" id="CHEBI:29105"/>
        <note>catalytic</note>
    </ligand>
</feature>
<gene>
    <name evidence="15" type="ORF">B4U80_09888</name>
</gene>
<evidence type="ECO:0000256" key="2">
    <source>
        <dbReference type="ARBA" id="ARBA00006576"/>
    </source>
</evidence>
<dbReference type="InterPro" id="IPR016193">
    <property type="entry name" value="Cytidine_deaminase-like"/>
</dbReference>
<dbReference type="InterPro" id="IPR016192">
    <property type="entry name" value="APOBEC/CMP_deaminase_Zn-bd"/>
</dbReference>
<dbReference type="Gene3D" id="3.40.140.10">
    <property type="entry name" value="Cytidine Deaminase, domain 2"/>
    <property type="match status" value="1"/>
</dbReference>
<evidence type="ECO:0000256" key="9">
    <source>
        <dbReference type="ARBA" id="ARBA00041763"/>
    </source>
</evidence>
<dbReference type="InterPro" id="IPR035105">
    <property type="entry name" value="Deoxycytidylate_deaminase_dom"/>
</dbReference>
<evidence type="ECO:0000256" key="10">
    <source>
        <dbReference type="ARBA" id="ARBA00052978"/>
    </source>
</evidence>
<keyword evidence="4" id="KW-0545">Nucleotide biosynthesis</keyword>
<dbReference type="AlphaFoldDB" id="A0A443SWF6"/>
<dbReference type="GO" id="GO:0009165">
    <property type="term" value="P:nucleotide biosynthetic process"/>
    <property type="evidence" value="ECO:0007669"/>
    <property type="project" value="UniProtKB-KW"/>
</dbReference>
<dbReference type="EC" id="3.5.4.12" evidence="8"/>
<dbReference type="GO" id="GO:0006220">
    <property type="term" value="P:pyrimidine nucleotide metabolic process"/>
    <property type="evidence" value="ECO:0007669"/>
    <property type="project" value="InterPro"/>
</dbReference>
<evidence type="ECO:0000256" key="13">
    <source>
        <dbReference type="PIRSR" id="PIRSR006019-2"/>
    </source>
</evidence>
<dbReference type="Proteomes" id="UP000288716">
    <property type="component" value="Unassembled WGS sequence"/>
</dbReference>
<evidence type="ECO:0000313" key="16">
    <source>
        <dbReference type="Proteomes" id="UP000288716"/>
    </source>
</evidence>
<dbReference type="PROSITE" id="PS00903">
    <property type="entry name" value="CYT_DCMP_DEAMINASES_1"/>
    <property type="match status" value="1"/>
</dbReference>
<protein>
    <recommendedName>
        <fullName evidence="11">Probable deoxycytidylate deaminase</fullName>
        <ecNumber evidence="8">3.5.4.12</ecNumber>
    </recommendedName>
    <alternativeName>
        <fullName evidence="9">dCMP deaminase</fullName>
    </alternativeName>
</protein>
<proteinExistence type="inferred from homology"/>
<dbReference type="InterPro" id="IPR016473">
    <property type="entry name" value="dCMP_deaminase"/>
</dbReference>
<sequence length="170" mass="19118">MSDSAVSKREDYLQWDEYFMAVACLSAMRSKDPHTQVGACIVNAYNQIVGAGYNGMPVGCSDDDLPWNKSSDNPVKTKYLYVCHAELNAIMNKNSADVVGCTLYTTLFPCNECAKVIIQSRIKNIVYLNDKHNEKPEFIASRMLLKMANIPAIQFTPKHNQIVIEFTQKV</sequence>
<dbReference type="PIRSF" id="PIRSF006019">
    <property type="entry name" value="dCMP_deaminase"/>
    <property type="match status" value="1"/>
</dbReference>
<evidence type="ECO:0000256" key="5">
    <source>
        <dbReference type="ARBA" id="ARBA00022801"/>
    </source>
</evidence>
<dbReference type="SUPFAM" id="SSF53927">
    <property type="entry name" value="Cytidine deaminase-like"/>
    <property type="match status" value="1"/>
</dbReference>
<feature type="active site" description="Proton donor" evidence="12">
    <location>
        <position position="86"/>
    </location>
</feature>
<accession>A0A443SWF6</accession>
<evidence type="ECO:0000256" key="3">
    <source>
        <dbReference type="ARBA" id="ARBA00022723"/>
    </source>
</evidence>
<dbReference type="Pfam" id="PF00383">
    <property type="entry name" value="dCMP_cyt_deam_1"/>
    <property type="match status" value="1"/>
</dbReference>
<comment type="caution">
    <text evidence="15">The sequence shown here is derived from an EMBL/GenBank/DDBJ whole genome shotgun (WGS) entry which is preliminary data.</text>
</comment>
<dbReference type="PANTHER" id="PTHR11086">
    <property type="entry name" value="DEOXYCYTIDYLATE DEAMINASE-RELATED"/>
    <property type="match status" value="1"/>
</dbReference>
<dbReference type="CDD" id="cd01286">
    <property type="entry name" value="deoxycytidylate_deaminase"/>
    <property type="match status" value="1"/>
</dbReference>
<keyword evidence="16" id="KW-1185">Reference proteome</keyword>
<dbReference type="GO" id="GO:0008270">
    <property type="term" value="F:zinc ion binding"/>
    <property type="evidence" value="ECO:0007669"/>
    <property type="project" value="InterPro"/>
</dbReference>
<dbReference type="PROSITE" id="PS51747">
    <property type="entry name" value="CYT_DCMP_DEAMINASES_2"/>
    <property type="match status" value="1"/>
</dbReference>
<feature type="binding site" evidence="13">
    <location>
        <position position="84"/>
    </location>
    <ligand>
        <name>Zn(2+)</name>
        <dbReference type="ChEBI" id="CHEBI:29105"/>
        <note>catalytic</note>
    </ligand>
</feature>
<comment type="cofactor">
    <cofactor evidence="1 13">
        <name>Zn(2+)</name>
        <dbReference type="ChEBI" id="CHEBI:29105"/>
    </cofactor>
</comment>
<keyword evidence="6 13" id="KW-0862">Zinc</keyword>
<reference evidence="15 16" key="1">
    <citation type="journal article" date="2018" name="Gigascience">
        <title>Genomes of trombidid mites reveal novel predicted allergens and laterally-transferred genes associated with secondary metabolism.</title>
        <authorList>
            <person name="Dong X."/>
            <person name="Chaisiri K."/>
            <person name="Xia D."/>
            <person name="Armstrong S.D."/>
            <person name="Fang Y."/>
            <person name="Donnelly M.J."/>
            <person name="Kadowaki T."/>
            <person name="McGarry J.W."/>
            <person name="Darby A.C."/>
            <person name="Makepeace B.L."/>
        </authorList>
    </citation>
    <scope>NUCLEOTIDE SEQUENCE [LARGE SCALE GENOMIC DNA]</scope>
    <source>
        <strain evidence="15">UoL-UT</strain>
    </source>
</reference>
<comment type="similarity">
    <text evidence="2">Belongs to the cytidine and deoxycytidylate deaminase family.</text>
</comment>
<evidence type="ECO:0000256" key="11">
    <source>
        <dbReference type="ARBA" id="ARBA00071625"/>
    </source>
</evidence>
<dbReference type="GO" id="GO:0005737">
    <property type="term" value="C:cytoplasm"/>
    <property type="evidence" value="ECO:0007669"/>
    <property type="project" value="TreeGrafter"/>
</dbReference>
<dbReference type="OrthoDB" id="6710946at2759"/>
<dbReference type="GO" id="GO:0004132">
    <property type="term" value="F:dCMP deaminase activity"/>
    <property type="evidence" value="ECO:0007669"/>
    <property type="project" value="UniProtKB-EC"/>
</dbReference>
<dbReference type="VEuPathDB" id="VectorBase:LDEU000182"/>
<dbReference type="STRING" id="299467.A0A443SWF6"/>
<keyword evidence="3 13" id="KW-0479">Metal-binding</keyword>